<accession>A0A5B8YGD9</accession>
<name>A0A4Y6Q1P5_PERCE</name>
<dbReference type="SUPFAM" id="SSF158446">
    <property type="entry name" value="IVS-encoded protein-like"/>
    <property type="match status" value="1"/>
</dbReference>
<dbReference type="NCBIfam" id="TIGR02436">
    <property type="entry name" value="four helix bundle protein"/>
    <property type="match status" value="1"/>
</dbReference>
<keyword evidence="2" id="KW-1185">Reference proteome</keyword>
<dbReference type="Gene3D" id="1.20.1440.60">
    <property type="entry name" value="23S rRNA-intervening sequence"/>
    <property type="match status" value="1"/>
</dbReference>
<dbReference type="OrthoDB" id="9800370at2"/>
<sequence length="128" mass="14771">MRYKRKYTRPHENWVIWKLAMTLCGLTYRITKQIPRDEMWGLQSQMRRAAVSIPSYIAEGAAKGTSRQLRKFLYDSRASLSELETQLKICDDIGFIHAKDIDSAYRVIDNLSPALQAFITSVEGQIKT</sequence>
<dbReference type="PANTHER" id="PTHR38471">
    <property type="entry name" value="FOUR HELIX BUNDLE PROTEIN"/>
    <property type="match status" value="1"/>
</dbReference>
<dbReference type="AlphaFoldDB" id="A0A4Y6Q1P5"/>
<protein>
    <submittedName>
        <fullName evidence="1">Four helix bundle protein</fullName>
    </submittedName>
</protein>
<reference evidence="1 2" key="1">
    <citation type="submission" date="2019-06" db="EMBL/GenBank/DDBJ databases">
        <title>Persicimonas caeni gen. nov., sp. nov., a predatory bacterium isolated from solar saltern.</title>
        <authorList>
            <person name="Wang S."/>
        </authorList>
    </citation>
    <scope>NUCLEOTIDE SEQUENCE [LARGE SCALE GENOMIC DNA]</scope>
    <source>
        <strain evidence="1 2">YN101</strain>
    </source>
</reference>
<gene>
    <name evidence="1" type="ORF">FIV42_28020</name>
</gene>
<accession>A0A4Y6Q1P5</accession>
<dbReference type="EMBL" id="CP041186">
    <property type="protein sequence ID" value="QDG54452.1"/>
    <property type="molecule type" value="Genomic_DNA"/>
</dbReference>
<organism evidence="1 2">
    <name type="scientific">Persicimonas caeni</name>
    <dbReference type="NCBI Taxonomy" id="2292766"/>
    <lineage>
        <taxon>Bacteria</taxon>
        <taxon>Deltaproteobacteria</taxon>
        <taxon>Bradymonadales</taxon>
        <taxon>Bradymonadaceae</taxon>
        <taxon>Persicimonas</taxon>
    </lineage>
</organism>
<dbReference type="InterPro" id="IPR012657">
    <property type="entry name" value="23S_rRNA-intervening_sequence"/>
</dbReference>
<evidence type="ECO:0000313" key="1">
    <source>
        <dbReference type="EMBL" id="QDG54452.1"/>
    </source>
</evidence>
<evidence type="ECO:0000313" key="2">
    <source>
        <dbReference type="Proteomes" id="UP000315995"/>
    </source>
</evidence>
<dbReference type="CDD" id="cd16377">
    <property type="entry name" value="23S_rRNA_IVP_like"/>
    <property type="match status" value="1"/>
</dbReference>
<dbReference type="PANTHER" id="PTHR38471:SF2">
    <property type="entry name" value="FOUR HELIX BUNDLE PROTEIN"/>
    <property type="match status" value="1"/>
</dbReference>
<dbReference type="Pfam" id="PF05635">
    <property type="entry name" value="23S_rRNA_IVP"/>
    <property type="match status" value="1"/>
</dbReference>
<dbReference type="InterPro" id="IPR036583">
    <property type="entry name" value="23S_rRNA_IVS_sf"/>
</dbReference>
<proteinExistence type="predicted"/>
<dbReference type="Proteomes" id="UP000315995">
    <property type="component" value="Chromosome"/>
</dbReference>